<feature type="compositionally biased region" description="Acidic residues" evidence="1">
    <location>
        <begin position="1191"/>
        <end position="1218"/>
    </location>
</feature>
<feature type="region of interest" description="Disordered" evidence="1">
    <location>
        <begin position="505"/>
        <end position="542"/>
    </location>
</feature>
<gene>
    <name evidence="3" type="ORF">NT02SARS_1689</name>
</gene>
<dbReference type="Proteomes" id="UP000010116">
    <property type="component" value="Unassembled WGS sequence"/>
</dbReference>
<dbReference type="AlphaFoldDB" id="J4V4C5"/>
<proteinExistence type="predicted"/>
<dbReference type="Pfam" id="PF24346">
    <property type="entry name" value="DUF7507"/>
    <property type="match status" value="3"/>
</dbReference>
<dbReference type="InterPro" id="IPR055354">
    <property type="entry name" value="DUF7507"/>
</dbReference>
<feature type="domain" description="DUF7507" evidence="2">
    <location>
        <begin position="1091"/>
        <end position="1199"/>
    </location>
</feature>
<sequence>MNQTNDQWEIYLAETDSNSLESGGWISPSEFTKVFHGDVRFSSEYFGVTNQQHKQLIVELDTPFVRDPSKNLVIAVRDNEGGAQASSKRFELRNLGNNNYKTLVLGSNSPIDLDAVSGTAQSYHSSYVPWVIIEGISDSGIIYSSSTESNDAGILAPGETETYTATYTISQATFDSGGVSNSLTVSFENDDGDIISDVSDNDNDETNGGDTPTDDSFTQTPSAKVLKSVTVIDNGDTFDGLDDLLQYEIEIKNTGDVTLTNISLLDSLTDFAGEDLTLIDGPTYLFNGTKGIDASKIDRFKVGDNWFELVREKKTYLQAKALAQKRGGKLYRLKFTPVGDSTEKDVLIQQILDTLQYRQDDLSNTVITEDDPTAATPKNYLWINGEDIDQEGYWNHIDFDGTKVPWEDLMISFTAAQQDDENGVTMAENNLNEQDALGWALTEPYGWNDIDVDNELYYVIEYESNDIDWIGSGQTTLAPGESILYAAKFKINDQAVEAGGVKNTATATLTPPQGDPLVVQSDDPNNDADDDGNSVNDTDDSTDVELVYPSINVIKTIDKISRTVDGVTTDTIAQNEVIAGDKITFNIEVENTGNKPVVNLVVTDTITDSRAMHKVELTVTDDNIISDNGVAIDNTDADTANDYDGELGVGESLIYQIDYVIADSLSIVPIIINSAKVVGQTIVNEGEADEYILEPFDISDGDTAQVDGDDDGDFENDPTKVYLAPNPVIEAVKTISQIKKAPDFIDDVAQGDVNIGDKVFFDIVVTNKGNWPLVNIQAVDTITHSRGGAKDVLTDALQLESDAGVLITNTEPFDNVLSAGDSLVYKLEYVIPSTAAISPILSNSFEITADVETDYDGDGVMELYDTISDISHNGVTGSDTGDDPTDILMTPLPKLEVIKTVHEILRKDTDGIYTIQVNDSVQVEDKIIYHISAINNGNWPLRVDKFDTTDLSNPPSIRDTIVDSNGNNKLGLNPIIFEDAGVTVDENSFDGEIAAGDTIKYVVEYTILSSSSNAAFISNYAEVTAEIYKDGALFDTISDLSDDGDTTEGVDTGKDPTDVDLAPDPQLTVTKTVQEILRKDADDEYTVVVSDDNLEVDDLVKYTILVENTGNLPLTNLELIDSLYNLQNEFSLELNLEYDSATNPSVADWVENEVRTLIPGEIETYTTEHSIVQIDIDSGGILNSVFATASDPDDTEVNDVSDGDTDSEDGDGDLDFENDPTKTLISQSPLIEVTKTQRIREKD</sequence>
<feature type="compositionally biased region" description="Acidic residues" evidence="1">
    <location>
        <begin position="524"/>
        <end position="542"/>
    </location>
</feature>
<dbReference type="CDD" id="cd00037">
    <property type="entry name" value="CLECT"/>
    <property type="match status" value="1"/>
</dbReference>
<reference evidence="3 4" key="1">
    <citation type="journal article" date="2012" name="ISME J.">
        <title>Genomic insights to SAR86, an abundant and uncultivated marine bacterial lineage.</title>
        <authorList>
            <person name="Dupont C.L."/>
            <person name="Rusch D.B."/>
            <person name="Yooseph S."/>
            <person name="Lombardo M.J."/>
            <person name="Richter R.A."/>
            <person name="Valas R."/>
            <person name="Novotny M."/>
            <person name="Yee-Greenbaum J."/>
            <person name="Selengut J.D."/>
            <person name="Haft D.H."/>
            <person name="Halpern A.L."/>
            <person name="Lasken R.S."/>
            <person name="Nealson K."/>
            <person name="Friedman R."/>
            <person name="Venter J.C."/>
        </authorList>
    </citation>
    <scope>NUCLEOTIDE SEQUENCE [LARGE SCALE GENOMIC DNA]</scope>
</reference>
<feature type="region of interest" description="Disordered" evidence="1">
    <location>
        <begin position="192"/>
        <end position="218"/>
    </location>
</feature>
<protein>
    <submittedName>
        <fullName evidence="3">Putative parallel beta-helix repeat, transcriptional regulator AraC</fullName>
    </submittedName>
</protein>
<feature type="domain" description="DUF7507" evidence="2">
    <location>
        <begin position="472"/>
        <end position="517"/>
    </location>
</feature>
<evidence type="ECO:0000256" key="1">
    <source>
        <dbReference type="SAM" id="MobiDB-lite"/>
    </source>
</evidence>
<dbReference type="EMBL" id="JH611166">
    <property type="protein sequence ID" value="EJP73362.1"/>
    <property type="molecule type" value="Genomic_DNA"/>
</dbReference>
<feature type="domain" description="DUF7507" evidence="2">
    <location>
        <begin position="148"/>
        <end position="196"/>
    </location>
</feature>
<feature type="region of interest" description="Disordered" evidence="1">
    <location>
        <begin position="1187"/>
        <end position="1243"/>
    </location>
</feature>
<dbReference type="NCBIfam" id="TIGR01451">
    <property type="entry name" value="B_ant_repeat"/>
    <property type="match status" value="3"/>
</dbReference>
<dbReference type="InterPro" id="IPR016186">
    <property type="entry name" value="C-type_lectin-like/link_sf"/>
</dbReference>
<name>J4V4C5_9GAMM</name>
<dbReference type="PANTHER" id="PTHR34819:SF3">
    <property type="entry name" value="CELL SURFACE PROTEIN"/>
    <property type="match status" value="1"/>
</dbReference>
<evidence type="ECO:0000313" key="3">
    <source>
        <dbReference type="EMBL" id="EJP73362.1"/>
    </source>
</evidence>
<accession>J4V4C5</accession>
<evidence type="ECO:0000313" key="4">
    <source>
        <dbReference type="Proteomes" id="UP000010116"/>
    </source>
</evidence>
<dbReference type="InterPro" id="IPR047589">
    <property type="entry name" value="DUF11_rpt"/>
</dbReference>
<dbReference type="PANTHER" id="PTHR34819">
    <property type="entry name" value="LARGE CYSTEINE-RICH PERIPLASMIC PROTEIN OMCB"/>
    <property type="match status" value="1"/>
</dbReference>
<feature type="non-terminal residue" evidence="3">
    <location>
        <position position="1243"/>
    </location>
</feature>
<dbReference type="InterPro" id="IPR051172">
    <property type="entry name" value="Chlamydia_OmcB"/>
</dbReference>
<dbReference type="HOGENOM" id="CLU_266538_0_0_6"/>
<organism evidence="3 4">
    <name type="scientific">SAR86 cluster bacterium SAR86B</name>
    <dbReference type="NCBI Taxonomy" id="1123867"/>
    <lineage>
        <taxon>Bacteria</taxon>
        <taxon>Pseudomonadati</taxon>
        <taxon>Pseudomonadota</taxon>
        <taxon>Gammaproteobacteria</taxon>
        <taxon>SAR86 cluster</taxon>
    </lineage>
</organism>
<feature type="compositionally biased region" description="Acidic residues" evidence="1">
    <location>
        <begin position="192"/>
        <end position="207"/>
    </location>
</feature>
<dbReference type="Gene3D" id="3.10.100.10">
    <property type="entry name" value="Mannose-Binding Protein A, subunit A"/>
    <property type="match status" value="1"/>
</dbReference>
<evidence type="ECO:0000259" key="2">
    <source>
        <dbReference type="Pfam" id="PF24346"/>
    </source>
</evidence>